<dbReference type="EMBL" id="JAAKFY010000012">
    <property type="protein sequence ID" value="KAF3849100.1"/>
    <property type="molecule type" value="Genomic_DNA"/>
</dbReference>
<dbReference type="GO" id="GO:0060271">
    <property type="term" value="P:cilium assembly"/>
    <property type="evidence" value="ECO:0007669"/>
    <property type="project" value="TreeGrafter"/>
</dbReference>
<dbReference type="PANTHER" id="PTHR14492:SF4">
    <property type="entry name" value="CILIOGENESIS AND PLANAR POLARITY EFFECTOR 1"/>
    <property type="match status" value="1"/>
</dbReference>
<dbReference type="PANTHER" id="PTHR14492">
    <property type="entry name" value="JBTS17"/>
    <property type="match status" value="1"/>
</dbReference>
<gene>
    <name evidence="2" type="ORF">F7725_015597</name>
</gene>
<dbReference type="InterPro" id="IPR028236">
    <property type="entry name" value="CPLANE1"/>
</dbReference>
<dbReference type="AlphaFoldDB" id="A0A7J5YI80"/>
<feature type="region of interest" description="Disordered" evidence="1">
    <location>
        <begin position="248"/>
        <end position="366"/>
    </location>
</feature>
<evidence type="ECO:0000256" key="1">
    <source>
        <dbReference type="SAM" id="MobiDB-lite"/>
    </source>
</evidence>
<name>A0A7J5YI80_DISMA</name>
<evidence type="ECO:0000313" key="2">
    <source>
        <dbReference type="EMBL" id="KAF3849100.1"/>
    </source>
</evidence>
<feature type="region of interest" description="Disordered" evidence="1">
    <location>
        <begin position="176"/>
        <end position="204"/>
    </location>
</feature>
<protein>
    <submittedName>
        <fullName evidence="2">Uncharacterized protein</fullName>
    </submittedName>
</protein>
<proteinExistence type="predicted"/>
<feature type="compositionally biased region" description="Basic and acidic residues" evidence="1">
    <location>
        <begin position="296"/>
        <end position="306"/>
    </location>
</feature>
<feature type="compositionally biased region" description="Polar residues" evidence="1">
    <location>
        <begin position="272"/>
        <end position="288"/>
    </location>
</feature>
<comment type="caution">
    <text evidence="2">The sequence shown here is derived from an EMBL/GenBank/DDBJ whole genome shotgun (WGS) entry which is preliminary data.</text>
</comment>
<feature type="compositionally biased region" description="Polar residues" evidence="1">
    <location>
        <begin position="333"/>
        <end position="345"/>
    </location>
</feature>
<dbReference type="Pfam" id="PF15392">
    <property type="entry name" value="Joubert"/>
    <property type="match status" value="1"/>
</dbReference>
<evidence type="ECO:0000313" key="3">
    <source>
        <dbReference type="Proteomes" id="UP000518266"/>
    </source>
</evidence>
<dbReference type="Proteomes" id="UP000518266">
    <property type="component" value="Unassembled WGS sequence"/>
</dbReference>
<feature type="compositionally biased region" description="Basic and acidic residues" evidence="1">
    <location>
        <begin position="176"/>
        <end position="186"/>
    </location>
</feature>
<dbReference type="OrthoDB" id="5974632at2759"/>
<accession>A0A7J5YI80</accession>
<reference evidence="2 3" key="1">
    <citation type="submission" date="2020-03" db="EMBL/GenBank/DDBJ databases">
        <title>Dissostichus mawsoni Genome sequencing and assembly.</title>
        <authorList>
            <person name="Park H."/>
        </authorList>
    </citation>
    <scope>NUCLEOTIDE SEQUENCE [LARGE SCALE GENOMIC DNA]</scope>
    <source>
        <strain evidence="2">DM0001</strain>
        <tissue evidence="2">Muscle</tissue>
    </source>
</reference>
<keyword evidence="3" id="KW-1185">Reference proteome</keyword>
<sequence>MVNTIENLAPDVKTTTAVKKTVRLAIPREAWLPRLDILIEPNASEEEEESVIHNDSWAPSNLHTSPKMKDQLTDVSGISSLLADEDLGQTGLSDTAEMLDELVREGYLSPSDLDWSHSKFALHSRYAKKVIPSRLDQQQSSWMSQKRVLPEDERRELRIWMRRKQRENLAVYQKHRESLREREHKPFPNSGAVKSTKKNQATNWRTREEKEKFELLKRFNQRAREACSLVSDIPSSTVTLRTASQTGGLPVLFSTRPNSAPAPGSTHRAHSVSANDKVSLKSGQSQPSLRPWTAENQERYSEDYRRRLGLHRPVTSLPKDRLSQVTRRGMLTHTKSNTKLPTVSQSEERPVGQQRKTGPNKGPSRGAAVLAGLVDEQENGATAGDFAMDWLDNLSESAGSTLSKIDWSAIERMVAAENA</sequence>
<dbReference type="GO" id="GO:0035869">
    <property type="term" value="C:ciliary transition zone"/>
    <property type="evidence" value="ECO:0007669"/>
    <property type="project" value="TreeGrafter"/>
</dbReference>
<organism evidence="2 3">
    <name type="scientific">Dissostichus mawsoni</name>
    <name type="common">Antarctic cod</name>
    <dbReference type="NCBI Taxonomy" id="36200"/>
    <lineage>
        <taxon>Eukaryota</taxon>
        <taxon>Metazoa</taxon>
        <taxon>Chordata</taxon>
        <taxon>Craniata</taxon>
        <taxon>Vertebrata</taxon>
        <taxon>Euteleostomi</taxon>
        <taxon>Actinopterygii</taxon>
        <taxon>Neopterygii</taxon>
        <taxon>Teleostei</taxon>
        <taxon>Neoteleostei</taxon>
        <taxon>Acanthomorphata</taxon>
        <taxon>Eupercaria</taxon>
        <taxon>Perciformes</taxon>
        <taxon>Notothenioidei</taxon>
        <taxon>Nototheniidae</taxon>
        <taxon>Dissostichus</taxon>
    </lineage>
</organism>